<name>A0A9E9LV27_9BURK</name>
<feature type="region of interest" description="Disordered" evidence="1">
    <location>
        <begin position="20"/>
        <end position="39"/>
    </location>
</feature>
<proteinExistence type="predicted"/>
<dbReference type="KEGG" id="ovb:NB640_10770"/>
<keyword evidence="3" id="KW-1185">Reference proteome</keyword>
<accession>A0A9E9LV27</accession>
<sequence>MQFILDHICLKQKAKPAKKLQTWSTPNDTPGCFPAKAPKNSKQLPEPVIFCAGINKPFRFRKIPSIVAQIGEKQTRASVSNDRYAMIVKIFPAGNSPSLHL</sequence>
<dbReference type="AlphaFoldDB" id="A0A9E9LV27"/>
<dbReference type="RefSeq" id="WP_269308701.1">
    <property type="nucleotide sequence ID" value="NZ_CP098242.1"/>
</dbReference>
<evidence type="ECO:0000313" key="3">
    <source>
        <dbReference type="Proteomes" id="UP001156215"/>
    </source>
</evidence>
<gene>
    <name evidence="2" type="ORF">NB640_10770</name>
</gene>
<evidence type="ECO:0000256" key="1">
    <source>
        <dbReference type="SAM" id="MobiDB-lite"/>
    </source>
</evidence>
<evidence type="ECO:0000313" key="2">
    <source>
        <dbReference type="EMBL" id="WAW09696.1"/>
    </source>
</evidence>
<dbReference type="EMBL" id="CP098242">
    <property type="protein sequence ID" value="WAW09696.1"/>
    <property type="molecule type" value="Genomic_DNA"/>
</dbReference>
<protein>
    <submittedName>
        <fullName evidence="2">Uncharacterized protein</fullName>
    </submittedName>
</protein>
<reference evidence="2" key="1">
    <citation type="journal article" date="2022" name="Front. Microbiol.">
        <title>New perspectives on an old grouping: The genomic and phenotypic variability of Oxalobacter formigenes and the implications for calcium oxalate stone prevention.</title>
        <authorList>
            <person name="Chmiel J.A."/>
            <person name="Carr C."/>
            <person name="Stuivenberg G.A."/>
            <person name="Venema R."/>
            <person name="Chanyi R.M."/>
            <person name="Al K.F."/>
            <person name="Giguere D."/>
            <person name="Say H."/>
            <person name="Akouris P.P."/>
            <person name="Dominguez Romero S.A."/>
            <person name="Kwong A."/>
            <person name="Tai V."/>
            <person name="Koval S.F."/>
            <person name="Razvi H."/>
            <person name="Bjazevic J."/>
            <person name="Burton J.P."/>
        </authorList>
    </citation>
    <scope>NUCLEOTIDE SEQUENCE</scope>
    <source>
        <strain evidence="2">WoOx3</strain>
    </source>
</reference>
<dbReference type="Proteomes" id="UP001156215">
    <property type="component" value="Chromosome"/>
</dbReference>
<organism evidence="2 3">
    <name type="scientific">Oxalobacter vibrioformis</name>
    <dbReference type="NCBI Taxonomy" id="933080"/>
    <lineage>
        <taxon>Bacteria</taxon>
        <taxon>Pseudomonadati</taxon>
        <taxon>Pseudomonadota</taxon>
        <taxon>Betaproteobacteria</taxon>
        <taxon>Burkholderiales</taxon>
        <taxon>Oxalobacteraceae</taxon>
        <taxon>Oxalobacter</taxon>
    </lineage>
</organism>